<feature type="transmembrane region" description="Helical" evidence="10">
    <location>
        <begin position="219"/>
        <end position="239"/>
    </location>
</feature>
<feature type="transmembrane region" description="Helical" evidence="10">
    <location>
        <begin position="75"/>
        <end position="97"/>
    </location>
</feature>
<comment type="subcellular location">
    <subcellularLocation>
        <location evidence="10">Cell membrane</location>
        <topology evidence="10">Multi-pass membrane protein</topology>
    </subcellularLocation>
    <subcellularLocation>
        <location evidence="1">Membrane</location>
        <topology evidence="1">Multi-pass membrane protein</topology>
    </subcellularLocation>
</comment>
<feature type="transmembrane region" description="Helical" evidence="10">
    <location>
        <begin position="397"/>
        <end position="418"/>
    </location>
</feature>
<dbReference type="InterPro" id="IPR026593">
    <property type="entry name" value="SecY"/>
</dbReference>
<feature type="transmembrane region" description="Helical" evidence="10">
    <location>
        <begin position="340"/>
        <end position="359"/>
    </location>
</feature>
<dbReference type="GO" id="GO:0065002">
    <property type="term" value="P:intracellular protein transmembrane transport"/>
    <property type="evidence" value="ECO:0007669"/>
    <property type="project" value="UniProtKB-UniRule"/>
</dbReference>
<comment type="subunit">
    <text evidence="10">Component of the Sec protein translocase complex. Heterotrimer consisting of SecY, SecE and SecG subunits. The heterotrimers can form oligomers, although 1 heterotrimer is thought to be able to translocate proteins. Interacts with the ribosome. Interacts with SecDF, and other proteins may be involved. Interacts with SecA.</text>
</comment>
<evidence type="ECO:0000256" key="8">
    <source>
        <dbReference type="ARBA" id="ARBA00023136"/>
    </source>
</evidence>
<dbReference type="PIRSF" id="PIRSF004557">
    <property type="entry name" value="SecY"/>
    <property type="match status" value="1"/>
</dbReference>
<proteinExistence type="inferred from homology"/>
<feature type="transmembrane region" description="Helical" evidence="10">
    <location>
        <begin position="186"/>
        <end position="207"/>
    </location>
</feature>
<feature type="transmembrane region" description="Helical" evidence="10">
    <location>
        <begin position="150"/>
        <end position="174"/>
    </location>
</feature>
<dbReference type="InterPro" id="IPR023201">
    <property type="entry name" value="SecY_dom_sf"/>
</dbReference>
<reference evidence="12" key="1">
    <citation type="submission" date="2021-03" db="EMBL/GenBank/DDBJ databases">
        <title>Identification and antibiotic profiling of Wohlfahrtiimonas chitiniclastica, an underestimated human pathogen.</title>
        <authorList>
            <person name="Kopf A."/>
            <person name="Bunk B."/>
            <person name="Coldewey S."/>
            <person name="Gunzer F."/>
            <person name="Riedel T."/>
            <person name="Schroettner P."/>
        </authorList>
    </citation>
    <scope>NUCLEOTIDE SEQUENCE</scope>
    <source>
        <strain evidence="12">DSM 100917</strain>
    </source>
</reference>
<comment type="function">
    <text evidence="10">The central subunit of the protein translocation channel SecYEG. Consists of two halves formed by TMs 1-5 and 6-10. These two domains form a lateral gate at the front which open onto the bilayer between TMs 2 and 7, and are clamped together by SecE at the back. The channel is closed by both a pore ring composed of hydrophobic SecY resides and a short helix (helix 2A) on the extracellular side of the membrane which forms a plug. The plug probably moves laterally to allow the channel to open. The ring and the pore may move independently.</text>
</comment>
<gene>
    <name evidence="10 12" type="primary">secY</name>
    <name evidence="12" type="ORF">J7561_04590</name>
</gene>
<evidence type="ECO:0000256" key="5">
    <source>
        <dbReference type="ARBA" id="ARBA00022927"/>
    </source>
</evidence>
<evidence type="ECO:0000256" key="1">
    <source>
        <dbReference type="ARBA" id="ARBA00004141"/>
    </source>
</evidence>
<evidence type="ECO:0000313" key="13">
    <source>
        <dbReference type="Proteomes" id="UP000680020"/>
    </source>
</evidence>
<dbReference type="GO" id="GO:0006605">
    <property type="term" value="P:protein targeting"/>
    <property type="evidence" value="ECO:0007669"/>
    <property type="project" value="UniProtKB-UniRule"/>
</dbReference>
<dbReference type="Pfam" id="PF00344">
    <property type="entry name" value="SecY"/>
    <property type="match status" value="1"/>
</dbReference>
<keyword evidence="7 10" id="KW-0811">Translocation</keyword>
<feature type="transmembrane region" description="Helical" evidence="10">
    <location>
        <begin position="424"/>
        <end position="442"/>
    </location>
</feature>
<dbReference type="PROSITE" id="PS00755">
    <property type="entry name" value="SECY_1"/>
    <property type="match status" value="1"/>
</dbReference>
<dbReference type="SUPFAM" id="SSF103491">
    <property type="entry name" value="Preprotein translocase SecY subunit"/>
    <property type="match status" value="1"/>
</dbReference>
<accession>A0AB35C209</accession>
<comment type="caution">
    <text evidence="12">The sequence shown here is derived from an EMBL/GenBank/DDBJ whole genome shotgun (WGS) entry which is preliminary data.</text>
</comment>
<dbReference type="Proteomes" id="UP000680020">
    <property type="component" value="Unassembled WGS sequence"/>
</dbReference>
<evidence type="ECO:0000256" key="3">
    <source>
        <dbReference type="ARBA" id="ARBA00022448"/>
    </source>
</evidence>
<feature type="transmembrane region" description="Helical" evidence="10">
    <location>
        <begin position="277"/>
        <end position="298"/>
    </location>
</feature>
<evidence type="ECO:0000256" key="10">
    <source>
        <dbReference type="HAMAP-Rule" id="MF_01465"/>
    </source>
</evidence>
<dbReference type="GO" id="GO:0043952">
    <property type="term" value="P:protein transport by the Sec complex"/>
    <property type="evidence" value="ECO:0007669"/>
    <property type="project" value="UniProtKB-UniRule"/>
</dbReference>
<keyword evidence="3 10" id="KW-0813">Transport</keyword>
<keyword evidence="8 10" id="KW-0472">Membrane</keyword>
<keyword evidence="10" id="KW-1003">Cell membrane</keyword>
<dbReference type="FunFam" id="1.10.3370.10:FF:000001">
    <property type="entry name" value="Preprotein translocase subunit SecY"/>
    <property type="match status" value="1"/>
</dbReference>
<dbReference type="InterPro" id="IPR030659">
    <property type="entry name" value="SecY_CS"/>
</dbReference>
<dbReference type="HAMAP" id="MF_01465">
    <property type="entry name" value="SecY"/>
    <property type="match status" value="1"/>
</dbReference>
<name>A0AB35C209_9GAMM</name>
<dbReference type="GO" id="GO:0005886">
    <property type="term" value="C:plasma membrane"/>
    <property type="evidence" value="ECO:0007669"/>
    <property type="project" value="UniProtKB-SubCell"/>
</dbReference>
<keyword evidence="4 10" id="KW-0812">Transmembrane</keyword>
<evidence type="ECO:0000256" key="4">
    <source>
        <dbReference type="ARBA" id="ARBA00022692"/>
    </source>
</evidence>
<dbReference type="Gene3D" id="1.10.3370.10">
    <property type="entry name" value="SecY subunit domain"/>
    <property type="match status" value="1"/>
</dbReference>
<dbReference type="RefSeq" id="WP_008315906.1">
    <property type="nucleotide sequence ID" value="NZ_CP115969.1"/>
</dbReference>
<keyword evidence="6 10" id="KW-1133">Transmembrane helix</keyword>
<protein>
    <recommendedName>
        <fullName evidence="9 10">Protein translocase subunit SecY</fullName>
    </recommendedName>
</protein>
<comment type="similarity">
    <text evidence="2 10 11">Belongs to the SecY/SEC61-alpha family.</text>
</comment>
<dbReference type="PRINTS" id="PR00303">
    <property type="entry name" value="SECYTRNLCASE"/>
</dbReference>
<dbReference type="GeneID" id="58263927"/>
<evidence type="ECO:0000256" key="7">
    <source>
        <dbReference type="ARBA" id="ARBA00023010"/>
    </source>
</evidence>
<evidence type="ECO:0000256" key="2">
    <source>
        <dbReference type="ARBA" id="ARBA00005751"/>
    </source>
</evidence>
<organism evidence="12 13">
    <name type="scientific">Wohlfahrtiimonas chitiniclastica</name>
    <dbReference type="NCBI Taxonomy" id="400946"/>
    <lineage>
        <taxon>Bacteria</taxon>
        <taxon>Pseudomonadati</taxon>
        <taxon>Pseudomonadota</taxon>
        <taxon>Gammaproteobacteria</taxon>
        <taxon>Cardiobacteriales</taxon>
        <taxon>Ignatzschineriaceae</taxon>
        <taxon>Wohlfahrtiimonas</taxon>
    </lineage>
</organism>
<keyword evidence="5 10" id="KW-0653">Protein transport</keyword>
<evidence type="ECO:0000256" key="11">
    <source>
        <dbReference type="RuleBase" id="RU004349"/>
    </source>
</evidence>
<dbReference type="AlphaFoldDB" id="A0AB35C209"/>
<dbReference type="PANTHER" id="PTHR10906">
    <property type="entry name" value="SECY/SEC61-ALPHA FAMILY MEMBER"/>
    <property type="match status" value="1"/>
</dbReference>
<dbReference type="NCBIfam" id="TIGR00967">
    <property type="entry name" value="3a0501s007"/>
    <property type="match status" value="1"/>
</dbReference>
<dbReference type="InterPro" id="IPR002208">
    <property type="entry name" value="SecY/SEC61-alpha"/>
</dbReference>
<sequence length="473" mass="51605">MKNNQLPQFGNLSELKSRFIFLILALVVYRLGVHITVPGINVPLLMDQMTQPGEGQGLSAMMNLFSGGAFERMSIFMLGVMPYITASIVIQMLTVVYPPLEQIKKEGQAGRRKITQYTRYLTIVFAAAQGTAYAFGIVNGSLGFNSSIVVIPALNFVLLAVITWITGTIFLMWLGEQISERGIGNGISMIIFASILMGLPTGVSALFDTARTEGGALAYLKVVFVILFVMAIVLLVVFIERGQRRITINYARKQQGRQMSIGGQTTHLPLKLNMAGVIPAIFGSAFLSFVYTISAALAKIEVSVAEGPVSGFAKFGYLASQFFQKIGNYGVKYFTPGQPAYMILFAALIIFFCFFYTAIQFNSKETAENLKRSGGFIPGIRPGIQTSQFFDKVLTRITLWGALYITAICLLPEMLGAIFNFPSYFGGTSILIAVVVVMDLIAQVQAQLVSQQYSSVMKKANISSALNGKPPSI</sequence>
<evidence type="ECO:0000313" key="12">
    <source>
        <dbReference type="EMBL" id="MBS7824478.1"/>
    </source>
</evidence>
<dbReference type="EMBL" id="JAGIBU010000003">
    <property type="protein sequence ID" value="MBS7824478.1"/>
    <property type="molecule type" value="Genomic_DNA"/>
</dbReference>
<evidence type="ECO:0000256" key="6">
    <source>
        <dbReference type="ARBA" id="ARBA00022989"/>
    </source>
</evidence>
<feature type="transmembrane region" description="Helical" evidence="10">
    <location>
        <begin position="20"/>
        <end position="40"/>
    </location>
</feature>
<evidence type="ECO:0000256" key="9">
    <source>
        <dbReference type="ARBA" id="ARBA00039733"/>
    </source>
</evidence>
<feature type="transmembrane region" description="Helical" evidence="10">
    <location>
        <begin position="117"/>
        <end position="138"/>
    </location>
</feature>